<protein>
    <submittedName>
        <fullName evidence="2">Para-aminobenzoate synthetase / 4-amino-4-deoxychorismate lyase</fullName>
    </submittedName>
</protein>
<evidence type="ECO:0000313" key="3">
    <source>
        <dbReference type="Proteomes" id="UP000184327"/>
    </source>
</evidence>
<proteinExistence type="predicted"/>
<feature type="domain" description="Chorismate-utilising enzyme C-terminal" evidence="1">
    <location>
        <begin position="136"/>
        <end position="419"/>
    </location>
</feature>
<dbReference type="Gene3D" id="3.20.10.10">
    <property type="entry name" value="D-amino Acid Aminotransferase, subunit A, domain 2"/>
    <property type="match status" value="1"/>
</dbReference>
<dbReference type="InterPro" id="IPR043131">
    <property type="entry name" value="BCAT-like_N"/>
</dbReference>
<gene>
    <name evidence="2" type="ORF">SAMN02745117_00199</name>
</gene>
<sequence length="647" mass="71401">MALMSPDSLQVPFALLDDCFASDAQPRSRLYTGWVRSLVCQHPDELPQILRTLQQLQRQQGLFALLLADYEWGAVLQGLPDADASAPQGACLRIELFTQLRRLSAAQTDDWLATQAQSLPPEAGALDWQAGLTQVQFHDALAQIHQAIAAGETYQVNFTFPFHARAYGHPLVWYRQLRQRQPAEFGALMRLPSSGAESGQWVLSFSPELFVRHQGHILTACPMKGTSPVGESEAQTQQRRAWLQQDAKNRAENVMIVDLLRNDLGRVAVPGSVQVRDLFDVQQHGQVLQMTSTVQAQLRSGVGLAEVLQAVFPCGSITGAPKHQTMRWIQRLESQPRGLYTGAIGWLDVPTEQAAADGVADDSSTAAPLWDFCLSVPIRTLLLQERADGMGAHRVSLPVGAGMVWDSRPDEEWQECALKSHFATASPVGFALFETMRVDVDGQIANLSGHLQRLRGSAQTLGFRVDEAAITDALHHYLQAQLPRPDADTSAAAYRLRLALHADGRCEISHGLLTALPAPEPVTLMCSDAVCDTPAWLRQHKTTLRRQYDAAMRQAEQQGAFDCLFFNEAGHLTEGARSNVLVQLNGEWLTPPLHDGVLPGTMRQQLLHDPAWRVREQSITRAQLHQATAVAVCNALRGVLMARVRWS</sequence>
<dbReference type="Gene3D" id="3.60.120.10">
    <property type="entry name" value="Anthranilate synthase"/>
    <property type="match status" value="1"/>
</dbReference>
<dbReference type="SUPFAM" id="SSF56322">
    <property type="entry name" value="ADC synthase"/>
    <property type="match status" value="1"/>
</dbReference>
<reference evidence="2 3" key="1">
    <citation type="submission" date="2016-11" db="EMBL/GenBank/DDBJ databases">
        <authorList>
            <person name="Jaros S."/>
            <person name="Januszkiewicz K."/>
            <person name="Wedrychowicz H."/>
        </authorList>
    </citation>
    <scope>NUCLEOTIDE SEQUENCE [LARGE SCALE GENOMIC DNA]</scope>
    <source>
        <strain evidence="2 3">DSM 16112</strain>
    </source>
</reference>
<dbReference type="SUPFAM" id="SSF56752">
    <property type="entry name" value="D-aminoacid aminotransferase-like PLP-dependent enzymes"/>
    <property type="match status" value="1"/>
</dbReference>
<dbReference type="Pfam" id="PF01063">
    <property type="entry name" value="Aminotran_4"/>
    <property type="match status" value="1"/>
</dbReference>
<dbReference type="OrthoDB" id="9803598at2"/>
<keyword evidence="2" id="KW-0456">Lyase</keyword>
<dbReference type="InterPro" id="IPR043132">
    <property type="entry name" value="BCAT-like_C"/>
</dbReference>
<organism evidence="2 3">
    <name type="scientific">Lampropedia hyalina DSM 16112</name>
    <dbReference type="NCBI Taxonomy" id="1122156"/>
    <lineage>
        <taxon>Bacteria</taxon>
        <taxon>Pseudomonadati</taxon>
        <taxon>Pseudomonadota</taxon>
        <taxon>Betaproteobacteria</taxon>
        <taxon>Burkholderiales</taxon>
        <taxon>Comamonadaceae</taxon>
        <taxon>Lampropedia</taxon>
    </lineage>
</organism>
<dbReference type="InterPro" id="IPR001544">
    <property type="entry name" value="Aminotrans_IV"/>
</dbReference>
<evidence type="ECO:0000313" key="2">
    <source>
        <dbReference type="EMBL" id="SHE38181.1"/>
    </source>
</evidence>
<dbReference type="InterPro" id="IPR015890">
    <property type="entry name" value="Chorismate_C"/>
</dbReference>
<dbReference type="Pfam" id="PF00425">
    <property type="entry name" value="Chorismate_bind"/>
    <property type="match status" value="1"/>
</dbReference>
<dbReference type="PANTHER" id="PTHR11236:SF50">
    <property type="entry name" value="AMINODEOXYCHORISMATE SYNTHASE COMPONENT 1"/>
    <property type="match status" value="1"/>
</dbReference>
<dbReference type="GO" id="GO:0046820">
    <property type="term" value="F:4-amino-4-deoxychorismate synthase activity"/>
    <property type="evidence" value="ECO:0007669"/>
    <property type="project" value="TreeGrafter"/>
</dbReference>
<dbReference type="Proteomes" id="UP000184327">
    <property type="component" value="Unassembled WGS sequence"/>
</dbReference>
<dbReference type="Gene3D" id="3.30.470.10">
    <property type="match status" value="1"/>
</dbReference>
<dbReference type="GO" id="GO:0016829">
    <property type="term" value="F:lyase activity"/>
    <property type="evidence" value="ECO:0007669"/>
    <property type="project" value="UniProtKB-KW"/>
</dbReference>
<dbReference type="InterPro" id="IPR036038">
    <property type="entry name" value="Aminotransferase-like"/>
</dbReference>
<evidence type="ECO:0000259" key="1">
    <source>
        <dbReference type="Pfam" id="PF00425"/>
    </source>
</evidence>
<dbReference type="EMBL" id="FQUZ01000002">
    <property type="protein sequence ID" value="SHE38181.1"/>
    <property type="molecule type" value="Genomic_DNA"/>
</dbReference>
<keyword evidence="3" id="KW-1185">Reference proteome</keyword>
<accession>A0A1M4T131</accession>
<dbReference type="PANTHER" id="PTHR11236">
    <property type="entry name" value="AMINOBENZOATE/ANTHRANILATE SYNTHASE"/>
    <property type="match status" value="1"/>
</dbReference>
<name>A0A1M4T131_9BURK</name>
<dbReference type="InterPro" id="IPR019999">
    <property type="entry name" value="Anth_synth_I-like"/>
</dbReference>
<dbReference type="PRINTS" id="PR00095">
    <property type="entry name" value="ANTSNTHASEI"/>
</dbReference>
<dbReference type="GO" id="GO:0000162">
    <property type="term" value="P:L-tryptophan biosynthetic process"/>
    <property type="evidence" value="ECO:0007669"/>
    <property type="project" value="TreeGrafter"/>
</dbReference>
<dbReference type="AlphaFoldDB" id="A0A1M4T131"/>
<dbReference type="STRING" id="1122156.SAMN02745117_00199"/>
<dbReference type="InterPro" id="IPR005801">
    <property type="entry name" value="ADC_synthase"/>
</dbReference>